<dbReference type="RefSeq" id="WP_379784923.1">
    <property type="nucleotide sequence ID" value="NZ_JBHSMU010000015.1"/>
</dbReference>
<dbReference type="PANTHER" id="PTHR44757">
    <property type="entry name" value="DIGUANYLATE CYCLASE DGCP"/>
    <property type="match status" value="1"/>
</dbReference>
<sequence>MSKYAVPASPLTSRLFPLVWLLLALLCCALLWGITLMRTEAETTRAAEVALRQADAYADAYEQYLTRSIAQMDQVTMQLKHSWERARRPGLLEDMRAAGMFTDSTFISVSVIDVHGRVRSATHPLADGPDLSQLPFFVQHRNNNSTALRIDAAPPGLRDGRPAILFTRRLDRLDDEFDGVVVMLVDAQYFTSFAGPAALGRDGVLALLGPEGILRIEQHGAGAARALLPGTAMQWFDRPQARLVEGQGGFADGVARMVGWRRSSAYPVLALVALSQREALAGARQYAQDIRDNAILATIGVGMLALLAGVLSLRAAARAREEDEVRLAYRTATESANDGFYMASPVHDRKGDIVDFTIVDCNERGAWFYGMTRAELVGRRVSNLDSGVHGLELIGSYQAAMANGYHEEDRRMPVDARLNIAWGRRRLIRVGNGLAITLQDISERKAHEEQMQRLANEDPLTGLPNRHWLLHTVPPVLARAASDGEQLALLFIDLDEFKHVNDSHGHAAGDRLLHAASRRLLSLLRPNDRVARFGGDEFVVLLGPAGDEWQVADVAERIVAAFRAPFALGDELQAAVGASIGISIFPRDGLDLHALIRHADIAMYASKNDGRGQHRFYDQALSATVKGRAQLKARLLEALERGQFLLHYQPRVDTVSGALLSMEALLRWQQPEAGMIAPNEFIPLAESSGLILPIGERVIDMACAQLARWRAAALPLVPVSINVSVKQFASGRVLRQFEEAMRRHNVPASLLEIEVTESVMMGDHDEIAAELAAIRARGIKLHVDDFGTGYSSLSQLQRLRMDVLKVDRAFTAELGGPGQGRVFFQAIVSMAHALGMAVVAEGVETEAQLAILRELGCDEVQGYLISKPLPPDAMAGRFLTHRTLDALHA</sequence>
<dbReference type="InterPro" id="IPR000160">
    <property type="entry name" value="GGDEF_dom"/>
</dbReference>
<proteinExistence type="predicted"/>
<feature type="transmembrane region" description="Helical" evidence="1">
    <location>
        <begin position="294"/>
        <end position="317"/>
    </location>
</feature>
<keyword evidence="1" id="KW-1133">Transmembrane helix</keyword>
<dbReference type="CDD" id="cd01948">
    <property type="entry name" value="EAL"/>
    <property type="match status" value="1"/>
</dbReference>
<dbReference type="SMART" id="SM00267">
    <property type="entry name" value="GGDEF"/>
    <property type="match status" value="1"/>
</dbReference>
<evidence type="ECO:0000313" key="4">
    <source>
        <dbReference type="EMBL" id="MFC5461470.1"/>
    </source>
</evidence>
<dbReference type="CDD" id="cd01949">
    <property type="entry name" value="GGDEF"/>
    <property type="match status" value="1"/>
</dbReference>
<feature type="transmembrane region" description="Helical" evidence="1">
    <location>
        <begin position="15"/>
        <end position="35"/>
    </location>
</feature>
<dbReference type="NCBIfam" id="TIGR00254">
    <property type="entry name" value="GGDEF"/>
    <property type="match status" value="1"/>
</dbReference>
<organism evidence="4 5">
    <name type="scientific">Massilia niabensis</name>
    <dbReference type="NCBI Taxonomy" id="544910"/>
    <lineage>
        <taxon>Bacteria</taxon>
        <taxon>Pseudomonadati</taxon>
        <taxon>Pseudomonadota</taxon>
        <taxon>Betaproteobacteria</taxon>
        <taxon>Burkholderiales</taxon>
        <taxon>Oxalobacteraceae</taxon>
        <taxon>Telluria group</taxon>
        <taxon>Massilia</taxon>
    </lineage>
</organism>
<dbReference type="InterPro" id="IPR043128">
    <property type="entry name" value="Rev_trsase/Diguanyl_cyclase"/>
</dbReference>
<evidence type="ECO:0000313" key="5">
    <source>
        <dbReference type="Proteomes" id="UP001596050"/>
    </source>
</evidence>
<dbReference type="PANTHER" id="PTHR44757:SF2">
    <property type="entry name" value="BIOFILM ARCHITECTURE MAINTENANCE PROTEIN MBAA"/>
    <property type="match status" value="1"/>
</dbReference>
<feature type="domain" description="EAL" evidence="2">
    <location>
        <begin position="628"/>
        <end position="882"/>
    </location>
</feature>
<accession>A0ABW0L7L4</accession>
<comment type="caution">
    <text evidence="4">The sequence shown here is derived from an EMBL/GenBank/DDBJ whole genome shotgun (WGS) entry which is preliminary data.</text>
</comment>
<dbReference type="Pfam" id="PF00563">
    <property type="entry name" value="EAL"/>
    <property type="match status" value="1"/>
</dbReference>
<dbReference type="InterPro" id="IPR052155">
    <property type="entry name" value="Biofilm_reg_signaling"/>
</dbReference>
<dbReference type="InterPro" id="IPR035965">
    <property type="entry name" value="PAS-like_dom_sf"/>
</dbReference>
<keyword evidence="1" id="KW-0472">Membrane</keyword>
<feature type="domain" description="GGDEF" evidence="3">
    <location>
        <begin position="485"/>
        <end position="619"/>
    </location>
</feature>
<dbReference type="SUPFAM" id="SSF55785">
    <property type="entry name" value="PYP-like sensor domain (PAS domain)"/>
    <property type="match status" value="1"/>
</dbReference>
<dbReference type="PROSITE" id="PS50883">
    <property type="entry name" value="EAL"/>
    <property type="match status" value="1"/>
</dbReference>
<keyword evidence="5" id="KW-1185">Reference proteome</keyword>
<dbReference type="CDD" id="cd12915">
    <property type="entry name" value="PDC2_DGC_like"/>
    <property type="match status" value="1"/>
</dbReference>
<dbReference type="SUPFAM" id="SSF141868">
    <property type="entry name" value="EAL domain-like"/>
    <property type="match status" value="1"/>
</dbReference>
<dbReference type="PROSITE" id="PS50887">
    <property type="entry name" value="GGDEF"/>
    <property type="match status" value="1"/>
</dbReference>
<evidence type="ECO:0000259" key="3">
    <source>
        <dbReference type="PROSITE" id="PS50887"/>
    </source>
</evidence>
<dbReference type="Gene3D" id="3.20.20.450">
    <property type="entry name" value="EAL domain"/>
    <property type="match status" value="1"/>
</dbReference>
<dbReference type="Gene3D" id="3.30.70.270">
    <property type="match status" value="1"/>
</dbReference>
<gene>
    <name evidence="4" type="ORF">ACFPN5_16795</name>
</gene>
<dbReference type="Pfam" id="PF00990">
    <property type="entry name" value="GGDEF"/>
    <property type="match status" value="1"/>
</dbReference>
<evidence type="ECO:0000256" key="1">
    <source>
        <dbReference type="SAM" id="Phobius"/>
    </source>
</evidence>
<reference evidence="5" key="1">
    <citation type="journal article" date="2019" name="Int. J. Syst. Evol. Microbiol.">
        <title>The Global Catalogue of Microorganisms (GCM) 10K type strain sequencing project: providing services to taxonomists for standard genome sequencing and annotation.</title>
        <authorList>
            <consortium name="The Broad Institute Genomics Platform"/>
            <consortium name="The Broad Institute Genome Sequencing Center for Infectious Disease"/>
            <person name="Wu L."/>
            <person name="Ma J."/>
        </authorList>
    </citation>
    <scope>NUCLEOTIDE SEQUENCE [LARGE SCALE GENOMIC DNA]</scope>
    <source>
        <strain evidence="5">KACC 12649</strain>
    </source>
</reference>
<protein>
    <submittedName>
        <fullName evidence="4">EAL domain-containing protein</fullName>
    </submittedName>
</protein>
<keyword evidence="1" id="KW-0812">Transmembrane</keyword>
<dbReference type="InterPro" id="IPR001633">
    <property type="entry name" value="EAL_dom"/>
</dbReference>
<evidence type="ECO:0000259" key="2">
    <source>
        <dbReference type="PROSITE" id="PS50883"/>
    </source>
</evidence>
<dbReference type="SMART" id="SM00052">
    <property type="entry name" value="EAL"/>
    <property type="match status" value="1"/>
</dbReference>
<dbReference type="Gene3D" id="3.30.450.20">
    <property type="entry name" value="PAS domain"/>
    <property type="match status" value="3"/>
</dbReference>
<name>A0ABW0L7L4_9BURK</name>
<dbReference type="InterPro" id="IPR029787">
    <property type="entry name" value="Nucleotide_cyclase"/>
</dbReference>
<dbReference type="Proteomes" id="UP001596050">
    <property type="component" value="Unassembled WGS sequence"/>
</dbReference>
<dbReference type="SUPFAM" id="SSF55073">
    <property type="entry name" value="Nucleotide cyclase"/>
    <property type="match status" value="1"/>
</dbReference>
<dbReference type="InterPro" id="IPR035919">
    <property type="entry name" value="EAL_sf"/>
</dbReference>
<dbReference type="EMBL" id="JBHSMU010000015">
    <property type="protein sequence ID" value="MFC5461470.1"/>
    <property type="molecule type" value="Genomic_DNA"/>
</dbReference>
<dbReference type="CDD" id="cd12914">
    <property type="entry name" value="PDC1_DGC_like"/>
    <property type="match status" value="1"/>
</dbReference>